<organism evidence="5 6">
    <name type="scientific">Mycolicibacterium celeriflavum</name>
    <name type="common">Mycobacterium celeriflavum</name>
    <dbReference type="NCBI Taxonomy" id="1249101"/>
    <lineage>
        <taxon>Bacteria</taxon>
        <taxon>Bacillati</taxon>
        <taxon>Actinomycetota</taxon>
        <taxon>Actinomycetes</taxon>
        <taxon>Mycobacteriales</taxon>
        <taxon>Mycobacteriaceae</taxon>
        <taxon>Mycolicibacterium</taxon>
    </lineage>
</organism>
<evidence type="ECO:0000313" key="6">
    <source>
        <dbReference type="Proteomes" id="UP000466431"/>
    </source>
</evidence>
<dbReference type="PANTHER" id="PTHR42749:SF1">
    <property type="entry name" value="CELL SHAPE-DETERMINING PROTEIN MREB"/>
    <property type="match status" value="1"/>
</dbReference>
<dbReference type="OrthoDB" id="5173286at2"/>
<dbReference type="PRINTS" id="PR01217">
    <property type="entry name" value="PRICHEXTENSN"/>
</dbReference>
<feature type="compositionally biased region" description="Polar residues" evidence="4">
    <location>
        <begin position="556"/>
        <end position="567"/>
    </location>
</feature>
<feature type="compositionally biased region" description="Pro residues" evidence="4">
    <location>
        <begin position="432"/>
        <end position="448"/>
    </location>
</feature>
<accession>A0A1X0BKA8</accession>
<protein>
    <submittedName>
        <fullName evidence="5">Uncharacterized protein</fullName>
    </submittedName>
</protein>
<dbReference type="RefSeq" id="WP_083007168.1">
    <property type="nucleotide sequence ID" value="NZ_AP022591.1"/>
</dbReference>
<dbReference type="Proteomes" id="UP000466431">
    <property type="component" value="Chromosome"/>
</dbReference>
<evidence type="ECO:0000313" key="5">
    <source>
        <dbReference type="EMBL" id="BBY44599.1"/>
    </source>
</evidence>
<evidence type="ECO:0000256" key="2">
    <source>
        <dbReference type="ARBA" id="ARBA00022840"/>
    </source>
</evidence>
<reference evidence="5 6" key="1">
    <citation type="journal article" date="2019" name="Emerg. Microbes Infect.">
        <title>Comprehensive subspecies identification of 175 nontuberculous mycobacteria species based on 7547 genomic profiles.</title>
        <authorList>
            <person name="Matsumoto Y."/>
            <person name="Kinjo T."/>
            <person name="Motooka D."/>
            <person name="Nabeya D."/>
            <person name="Jung N."/>
            <person name="Uechi K."/>
            <person name="Horii T."/>
            <person name="Iida T."/>
            <person name="Fujita J."/>
            <person name="Nakamura S."/>
        </authorList>
    </citation>
    <scope>NUCLEOTIDE SEQUENCE [LARGE SCALE GENOMIC DNA]</scope>
    <source>
        <strain evidence="5 6">JCM 18439</strain>
    </source>
</reference>
<feature type="compositionally biased region" description="Pro residues" evidence="4">
    <location>
        <begin position="483"/>
        <end position="547"/>
    </location>
</feature>
<keyword evidence="1" id="KW-0547">Nucleotide-binding</keyword>
<feature type="compositionally biased region" description="Pro residues" evidence="4">
    <location>
        <begin position="576"/>
        <end position="585"/>
    </location>
</feature>
<dbReference type="Gene3D" id="3.30.420.40">
    <property type="match status" value="2"/>
</dbReference>
<dbReference type="GO" id="GO:0140662">
    <property type="term" value="F:ATP-dependent protein folding chaperone"/>
    <property type="evidence" value="ECO:0007669"/>
    <property type="project" value="InterPro"/>
</dbReference>
<dbReference type="STRING" id="1249101.BST21_23010"/>
<dbReference type="PANTHER" id="PTHR42749">
    <property type="entry name" value="CELL SHAPE-DETERMINING PROTEIN MREB"/>
    <property type="match status" value="1"/>
</dbReference>
<name>A0A1X0BKA8_MYCCF</name>
<dbReference type="SUPFAM" id="SSF53067">
    <property type="entry name" value="Actin-like ATPase domain"/>
    <property type="match status" value="1"/>
</dbReference>
<evidence type="ECO:0000256" key="3">
    <source>
        <dbReference type="ARBA" id="ARBA00023186"/>
    </source>
</evidence>
<dbReference type="InterPro" id="IPR043129">
    <property type="entry name" value="ATPase_NBD"/>
</dbReference>
<proteinExistence type="predicted"/>
<keyword evidence="6" id="KW-1185">Reference proteome</keyword>
<evidence type="ECO:0000256" key="1">
    <source>
        <dbReference type="ARBA" id="ARBA00022741"/>
    </source>
</evidence>
<gene>
    <name evidence="5" type="ORF">MCEL_28940</name>
</gene>
<feature type="compositionally biased region" description="Low complexity" evidence="4">
    <location>
        <begin position="449"/>
        <end position="461"/>
    </location>
</feature>
<dbReference type="InterPro" id="IPR013126">
    <property type="entry name" value="Hsp_70_fam"/>
</dbReference>
<feature type="region of interest" description="Disordered" evidence="4">
    <location>
        <begin position="429"/>
        <end position="585"/>
    </location>
</feature>
<dbReference type="EMBL" id="AP022591">
    <property type="protein sequence ID" value="BBY44599.1"/>
    <property type="molecule type" value="Genomic_DNA"/>
</dbReference>
<dbReference type="Gene3D" id="3.90.640.10">
    <property type="entry name" value="Actin, Chain A, domain 4"/>
    <property type="match status" value="1"/>
</dbReference>
<dbReference type="AlphaFoldDB" id="A0A1X0BKA8"/>
<dbReference type="GO" id="GO:0005524">
    <property type="term" value="F:ATP binding"/>
    <property type="evidence" value="ECO:0007669"/>
    <property type="project" value="UniProtKB-KW"/>
</dbReference>
<sequence length="585" mass="59580">MFNDQATPTAPLGLSVGATNLVATRDGHAAAVRPSEVTLHGQRLTGFVDRIGDPVPLVAPDGTAHRPEQLLAEALRALAPPDGAARPTVAVPAHWRPSVADTLRRVLHDEVPVVSDATAALTALNADPGLPSRGVVVLCDFGGSGASITIVNASANHAVVGETVRFADFSGDLVDQALLTHVMASITTDADPSGTAMVGSLARLRDECRDAKERLSAQTATAVAVDLPGHHADIRVTRTELERLMAGSLTNFLAALDDTLDRYGVPQAAVAAVATIGGGARIPLITQRLSAHLRAPVVTTPQPHLTAAAGAALIAQRSGVVEIATTLAPAAEVATALFDAGAPSSTFGALAWSQDDQDDAELTDSPAAFRPELHFQREEWQEDEAAAPRRSPLILFGLAAAAAVVTTALFGVMQLRDDTTTPVEAATTVAPPRAPSAPAPTPAPPAPQAPQATTVVVQPAQRSTPPQRQTPRHAPVTQAPAPVATPPTTAPPTTPPTTAPPTTAPPTTTPPSTPPPEPPPASTPPSTPPPEPPPTSTPPSTPPPIDPGPGDGESDAGSTPENPSPSDEGSGDDPAPVDPDPSNGP</sequence>
<keyword evidence="2" id="KW-0067">ATP-binding</keyword>
<dbReference type="Pfam" id="PF00012">
    <property type="entry name" value="HSP70"/>
    <property type="match status" value="1"/>
</dbReference>
<evidence type="ECO:0000256" key="4">
    <source>
        <dbReference type="SAM" id="MobiDB-lite"/>
    </source>
</evidence>
<dbReference type="KEGG" id="mcee:MCEL_28940"/>
<keyword evidence="3" id="KW-0143">Chaperone</keyword>